<dbReference type="EMBL" id="WHNP01000075">
    <property type="protein sequence ID" value="MPW22699.1"/>
    <property type="molecule type" value="Genomic_DNA"/>
</dbReference>
<dbReference type="InterPro" id="IPR001106">
    <property type="entry name" value="Aromatic_Lyase"/>
</dbReference>
<dbReference type="AlphaFoldDB" id="A0A7X1NIU1"/>
<keyword evidence="1" id="KW-0732">Signal</keyword>
<reference evidence="2 3" key="1">
    <citation type="submission" date="2019-10" db="EMBL/GenBank/DDBJ databases">
        <title>Paraburkholderia sp. isolated from nodules of Mimosa pudica from Brazilian Atlantic Forest soils.</title>
        <authorList>
            <person name="Paulitsch F."/>
            <person name="Hungria M."/>
            <person name="Dall'Agnol R."/>
        </authorList>
    </citation>
    <scope>NUCLEOTIDE SEQUENCE [LARGE SCALE GENOMIC DNA]</scope>
    <source>
        <strain evidence="2 3">CNPSo 3157</strain>
    </source>
</reference>
<name>A0A7X1NIU1_9BURK</name>
<feature type="signal peptide" evidence="1">
    <location>
        <begin position="1"/>
        <end position="22"/>
    </location>
</feature>
<feature type="chain" id="PRO_5031257057" evidence="1">
    <location>
        <begin position="23"/>
        <end position="547"/>
    </location>
</feature>
<dbReference type="Pfam" id="PF00221">
    <property type="entry name" value="Lyase_aromatic"/>
    <property type="match status" value="1"/>
</dbReference>
<dbReference type="RefSeq" id="WP_152767315.1">
    <property type="nucleotide sequence ID" value="NZ_WHNP01000075.1"/>
</dbReference>
<keyword evidence="2" id="KW-0813">Transport</keyword>
<dbReference type="PANTHER" id="PTHR10362">
    <property type="entry name" value="HISTIDINE AMMONIA-LYASE"/>
    <property type="match status" value="1"/>
</dbReference>
<dbReference type="Gene3D" id="1.10.275.10">
    <property type="entry name" value="Fumarase/aspartase (N-terminal domain)"/>
    <property type="match status" value="1"/>
</dbReference>
<evidence type="ECO:0000256" key="1">
    <source>
        <dbReference type="SAM" id="SignalP"/>
    </source>
</evidence>
<keyword evidence="2" id="KW-0762">Sugar transport</keyword>
<accession>A0A7X1NIU1</accession>
<dbReference type="GO" id="GO:0016841">
    <property type="term" value="F:ammonia-lyase activity"/>
    <property type="evidence" value="ECO:0007669"/>
    <property type="project" value="UniProtKB-ARBA"/>
</dbReference>
<protein>
    <submittedName>
        <fullName evidence="2">Sugar transporter</fullName>
    </submittedName>
</protein>
<evidence type="ECO:0000313" key="3">
    <source>
        <dbReference type="Proteomes" id="UP000484381"/>
    </source>
</evidence>
<dbReference type="PROSITE" id="PS51257">
    <property type="entry name" value="PROKAR_LIPOPROTEIN"/>
    <property type="match status" value="1"/>
</dbReference>
<dbReference type="Gene3D" id="1.20.200.10">
    <property type="entry name" value="Fumarase/aspartase (Central domain)"/>
    <property type="match status" value="1"/>
</dbReference>
<organism evidence="2 3">
    <name type="scientific">Paraburkholderia franconis</name>
    <dbReference type="NCBI Taxonomy" id="2654983"/>
    <lineage>
        <taxon>Bacteria</taxon>
        <taxon>Pseudomonadati</taxon>
        <taxon>Pseudomonadota</taxon>
        <taxon>Betaproteobacteria</taxon>
        <taxon>Burkholderiales</taxon>
        <taxon>Burkholderiaceae</taxon>
        <taxon>Paraburkholderia</taxon>
    </lineage>
</organism>
<sequence>MLRAFLYVIGASAVLASLSCQAAVMLDGTGVTPEAIARVADGETVEVPASARARVAKGHDIVLTAAADGQRIYGLTVGVGLNKDRQMVDAKGQLTPEVIDASMRFNAALLHAHSAGVGADMDIRDARAAMAVRLNQMLVGAAGVQPAVVDMFAQLLNHGITPAIPSNGSMGEADITLLAHVGLTMMGEGDVYYRGAKTDAWHALSAEDVQPIKPWGKDALGILSSNAYTTGMASLALVDLTQLNKMAKLVYAVALQGLNGNVSPFLEDSLSLHPFPHVMSTGAALRSLLAGSSLWQRDDARALQDPLSFRDAPYLLAELDRSSEEARHQMMIQLNSSDDNPGVSISVKPKSDLYQARRSYVSRDGLTGAVLPTANFEPLPFVLTFEEMGIAIAHNSLASAQQIIKLNDPRFTHLSRFLGTDNTLHAFGAMEKPPVVLAMTNKELAMPVSLDYLPVAGDIEDIATNAPQVVRRVRTEIDNHFQLLGIELVSAAQAVDLRKQQPGGFTASPKTEMFMDAFRQMVSFRDTDRPFTLEFRKAAMFLKHYSN</sequence>
<gene>
    <name evidence="2" type="ORF">GCT13_39325</name>
</gene>
<keyword evidence="3" id="KW-1185">Reference proteome</keyword>
<dbReference type="Proteomes" id="UP000484381">
    <property type="component" value="Unassembled WGS sequence"/>
</dbReference>
<dbReference type="InterPro" id="IPR024083">
    <property type="entry name" value="Fumarase/histidase_N"/>
</dbReference>
<dbReference type="SUPFAM" id="SSF48557">
    <property type="entry name" value="L-aspartase-like"/>
    <property type="match status" value="1"/>
</dbReference>
<evidence type="ECO:0000313" key="2">
    <source>
        <dbReference type="EMBL" id="MPW22699.1"/>
    </source>
</evidence>
<dbReference type="CDD" id="cd00332">
    <property type="entry name" value="PAL-HAL"/>
    <property type="match status" value="1"/>
</dbReference>
<comment type="caution">
    <text evidence="2">The sequence shown here is derived from an EMBL/GenBank/DDBJ whole genome shotgun (WGS) entry which is preliminary data.</text>
</comment>
<proteinExistence type="predicted"/>
<dbReference type="InterPro" id="IPR008948">
    <property type="entry name" value="L-Aspartase-like"/>
</dbReference>